<dbReference type="GO" id="GO:0003677">
    <property type="term" value="F:DNA binding"/>
    <property type="evidence" value="ECO:0007669"/>
    <property type="project" value="UniProtKB-KW"/>
</dbReference>
<dbReference type="OrthoDB" id="1493235at2"/>
<dbReference type="Proteomes" id="UP000293874">
    <property type="component" value="Unassembled WGS sequence"/>
</dbReference>
<organism evidence="3 4">
    <name type="scientific">Pseudobacter ginsenosidimutans</name>
    <dbReference type="NCBI Taxonomy" id="661488"/>
    <lineage>
        <taxon>Bacteria</taxon>
        <taxon>Pseudomonadati</taxon>
        <taxon>Bacteroidota</taxon>
        <taxon>Chitinophagia</taxon>
        <taxon>Chitinophagales</taxon>
        <taxon>Chitinophagaceae</taxon>
        <taxon>Pseudobacter</taxon>
    </lineage>
</organism>
<evidence type="ECO:0000256" key="1">
    <source>
        <dbReference type="SAM" id="MobiDB-lite"/>
    </source>
</evidence>
<dbReference type="AlphaFoldDB" id="A0A4Q7N559"/>
<dbReference type="SUPFAM" id="SSF50249">
    <property type="entry name" value="Nucleic acid-binding proteins"/>
    <property type="match status" value="1"/>
</dbReference>
<feature type="compositionally biased region" description="Basic and acidic residues" evidence="1">
    <location>
        <begin position="1"/>
        <end position="39"/>
    </location>
</feature>
<feature type="domain" description="CSD" evidence="2">
    <location>
        <begin position="87"/>
        <end position="148"/>
    </location>
</feature>
<reference evidence="3 4" key="1">
    <citation type="submission" date="2019-02" db="EMBL/GenBank/DDBJ databases">
        <title>Genomic Encyclopedia of Type Strains, Phase IV (KMG-IV): sequencing the most valuable type-strain genomes for metagenomic binning, comparative biology and taxonomic classification.</title>
        <authorList>
            <person name="Goeker M."/>
        </authorList>
    </citation>
    <scope>NUCLEOTIDE SEQUENCE [LARGE SCALE GENOMIC DNA]</scope>
    <source>
        <strain evidence="3 4">DSM 18116</strain>
    </source>
</reference>
<comment type="caution">
    <text evidence="3">The sequence shown here is derived from an EMBL/GenBank/DDBJ whole genome shotgun (WGS) entry which is preliminary data.</text>
</comment>
<dbReference type="Gene3D" id="2.40.50.140">
    <property type="entry name" value="Nucleic acid-binding proteins"/>
    <property type="match status" value="1"/>
</dbReference>
<dbReference type="PANTHER" id="PTHR11544">
    <property type="entry name" value="COLD SHOCK DOMAIN CONTAINING PROTEINS"/>
    <property type="match status" value="1"/>
</dbReference>
<keyword evidence="3" id="KW-0238">DNA-binding</keyword>
<evidence type="ECO:0000259" key="2">
    <source>
        <dbReference type="PROSITE" id="PS51857"/>
    </source>
</evidence>
<dbReference type="InterPro" id="IPR050181">
    <property type="entry name" value="Cold_shock_domain"/>
</dbReference>
<dbReference type="Pfam" id="PF00313">
    <property type="entry name" value="CSD"/>
    <property type="match status" value="1"/>
</dbReference>
<dbReference type="InterPro" id="IPR011129">
    <property type="entry name" value="CSD"/>
</dbReference>
<proteinExistence type="predicted"/>
<accession>A0A4Q7N559</accession>
<dbReference type="GO" id="GO:0005829">
    <property type="term" value="C:cytosol"/>
    <property type="evidence" value="ECO:0007669"/>
    <property type="project" value="UniProtKB-ARBA"/>
</dbReference>
<dbReference type="RefSeq" id="WP_130540489.1">
    <property type="nucleotide sequence ID" value="NZ_CP042431.1"/>
</dbReference>
<protein>
    <submittedName>
        <fullName evidence="3">Putative cold-shock DNA-binding protein</fullName>
    </submittedName>
</protein>
<dbReference type="CDD" id="cd04458">
    <property type="entry name" value="CSP_CDS"/>
    <property type="match status" value="1"/>
</dbReference>
<sequence>MAKSKETFTKREKEKQRMKKQQEKLEKMKERKNNKDQNRGLDSMIAYLDENGNLTDTPPDPRNKKVFLAEEIQLGVPKMEDNPEEAIRTGVVSFFNTQKGFGFIIDSETKERIFVHSNDLNIQISENDKVKFEVVRSPKGYNAVNVTLNKD</sequence>
<dbReference type="InterPro" id="IPR002059">
    <property type="entry name" value="CSP_DNA-bd"/>
</dbReference>
<dbReference type="PRINTS" id="PR00050">
    <property type="entry name" value="COLDSHOCK"/>
</dbReference>
<dbReference type="EMBL" id="SGXA01000001">
    <property type="protein sequence ID" value="RZS76175.1"/>
    <property type="molecule type" value="Genomic_DNA"/>
</dbReference>
<dbReference type="SMART" id="SM00357">
    <property type="entry name" value="CSP"/>
    <property type="match status" value="1"/>
</dbReference>
<evidence type="ECO:0000313" key="3">
    <source>
        <dbReference type="EMBL" id="RZS76175.1"/>
    </source>
</evidence>
<name>A0A4Q7N559_9BACT</name>
<keyword evidence="4" id="KW-1185">Reference proteome</keyword>
<feature type="region of interest" description="Disordered" evidence="1">
    <location>
        <begin position="1"/>
        <end position="41"/>
    </location>
</feature>
<gene>
    <name evidence="3" type="ORF">EV199_2054</name>
</gene>
<dbReference type="PROSITE" id="PS51857">
    <property type="entry name" value="CSD_2"/>
    <property type="match status" value="1"/>
</dbReference>
<evidence type="ECO:0000313" key="4">
    <source>
        <dbReference type="Proteomes" id="UP000293874"/>
    </source>
</evidence>
<dbReference type="InterPro" id="IPR012340">
    <property type="entry name" value="NA-bd_OB-fold"/>
</dbReference>